<name>A0A6H5HBI9_9HEMI</name>
<proteinExistence type="predicted"/>
<comment type="subcellular location">
    <subcellularLocation>
        <location evidence="1">Membrane</location>
    </subcellularLocation>
</comment>
<feature type="transmembrane region" description="Helical" evidence="5">
    <location>
        <begin position="112"/>
        <end position="132"/>
    </location>
</feature>
<dbReference type="Proteomes" id="UP000479000">
    <property type="component" value="Unassembled WGS sequence"/>
</dbReference>
<sequence length="133" mass="14736">MPSSAVVILAGLDRHPGGAVQVCHVQWFLALVSWMVTVLSLASAAAENYARLCLSPQVYAKLTTARITTAVLSIWIVCTVLAAMQVRLAKAHPSFKPPVAFSWDYSLMWTNMYSYFLFFAFWLPFGIILFVGS</sequence>
<keyword evidence="4 5" id="KW-0472">Membrane</keyword>
<evidence type="ECO:0000256" key="3">
    <source>
        <dbReference type="ARBA" id="ARBA00022989"/>
    </source>
</evidence>
<dbReference type="OrthoDB" id="5984709at2759"/>
<reference evidence="7 8" key="1">
    <citation type="submission" date="2020-02" db="EMBL/GenBank/DDBJ databases">
        <authorList>
            <person name="Ferguson B K."/>
        </authorList>
    </citation>
    <scope>NUCLEOTIDE SEQUENCE [LARGE SCALE GENOMIC DNA]</scope>
</reference>
<dbReference type="Gene3D" id="1.20.1070.10">
    <property type="entry name" value="Rhodopsin 7-helix transmembrane proteins"/>
    <property type="match status" value="1"/>
</dbReference>
<evidence type="ECO:0000259" key="6">
    <source>
        <dbReference type="PROSITE" id="PS50262"/>
    </source>
</evidence>
<evidence type="ECO:0000313" key="7">
    <source>
        <dbReference type="EMBL" id="CAB0013254.1"/>
    </source>
</evidence>
<feature type="domain" description="G-protein coupled receptors family 1 profile" evidence="6">
    <location>
        <begin position="1"/>
        <end position="133"/>
    </location>
</feature>
<dbReference type="GO" id="GO:0016020">
    <property type="term" value="C:membrane"/>
    <property type="evidence" value="ECO:0007669"/>
    <property type="project" value="UniProtKB-SubCell"/>
</dbReference>
<dbReference type="CDD" id="cd00637">
    <property type="entry name" value="7tm_classA_rhodopsin-like"/>
    <property type="match status" value="1"/>
</dbReference>
<gene>
    <name evidence="7" type="ORF">NTEN_LOCUS17865</name>
</gene>
<feature type="non-terminal residue" evidence="7">
    <location>
        <position position="133"/>
    </location>
</feature>
<keyword evidence="8" id="KW-1185">Reference proteome</keyword>
<dbReference type="InterPro" id="IPR017452">
    <property type="entry name" value="GPCR_Rhodpsn_7TM"/>
</dbReference>
<protein>
    <recommendedName>
        <fullName evidence="6">G-protein coupled receptors family 1 profile domain-containing protein</fullName>
    </recommendedName>
</protein>
<keyword evidence="2 5" id="KW-0812">Transmembrane</keyword>
<dbReference type="PROSITE" id="PS50262">
    <property type="entry name" value="G_PROTEIN_RECEP_F1_2"/>
    <property type="match status" value="1"/>
</dbReference>
<organism evidence="7 8">
    <name type="scientific">Nesidiocoris tenuis</name>
    <dbReference type="NCBI Taxonomy" id="355587"/>
    <lineage>
        <taxon>Eukaryota</taxon>
        <taxon>Metazoa</taxon>
        <taxon>Ecdysozoa</taxon>
        <taxon>Arthropoda</taxon>
        <taxon>Hexapoda</taxon>
        <taxon>Insecta</taxon>
        <taxon>Pterygota</taxon>
        <taxon>Neoptera</taxon>
        <taxon>Paraneoptera</taxon>
        <taxon>Hemiptera</taxon>
        <taxon>Heteroptera</taxon>
        <taxon>Panheteroptera</taxon>
        <taxon>Cimicomorpha</taxon>
        <taxon>Miridae</taxon>
        <taxon>Dicyphina</taxon>
        <taxon>Nesidiocoris</taxon>
    </lineage>
</organism>
<keyword evidence="3 5" id="KW-1133">Transmembrane helix</keyword>
<feature type="transmembrane region" description="Helical" evidence="5">
    <location>
        <begin position="29"/>
        <end position="46"/>
    </location>
</feature>
<evidence type="ECO:0000313" key="8">
    <source>
        <dbReference type="Proteomes" id="UP000479000"/>
    </source>
</evidence>
<evidence type="ECO:0000256" key="1">
    <source>
        <dbReference type="ARBA" id="ARBA00004370"/>
    </source>
</evidence>
<evidence type="ECO:0000256" key="5">
    <source>
        <dbReference type="SAM" id="Phobius"/>
    </source>
</evidence>
<evidence type="ECO:0000256" key="2">
    <source>
        <dbReference type="ARBA" id="ARBA00022692"/>
    </source>
</evidence>
<feature type="transmembrane region" description="Helical" evidence="5">
    <location>
        <begin position="67"/>
        <end position="88"/>
    </location>
</feature>
<evidence type="ECO:0000256" key="4">
    <source>
        <dbReference type="ARBA" id="ARBA00023136"/>
    </source>
</evidence>
<dbReference type="EMBL" id="CADCXU010026386">
    <property type="protein sequence ID" value="CAB0013254.1"/>
    <property type="molecule type" value="Genomic_DNA"/>
</dbReference>
<dbReference type="AlphaFoldDB" id="A0A6H5HBI9"/>
<accession>A0A6H5HBI9</accession>
<dbReference type="SUPFAM" id="SSF81321">
    <property type="entry name" value="Family A G protein-coupled receptor-like"/>
    <property type="match status" value="1"/>
</dbReference>